<evidence type="ECO:0000313" key="1">
    <source>
        <dbReference type="EMBL" id="SVA43692.1"/>
    </source>
</evidence>
<accession>A0A381VTU7</accession>
<name>A0A381VTU7_9ZZZZ</name>
<dbReference type="EMBL" id="UINC01009758">
    <property type="protein sequence ID" value="SVA43692.1"/>
    <property type="molecule type" value="Genomic_DNA"/>
</dbReference>
<gene>
    <name evidence="1" type="ORF">METZ01_LOCUS96546</name>
</gene>
<dbReference type="AlphaFoldDB" id="A0A381VTU7"/>
<sequence length="87" mass="9813">MKLDILTAKLLKRGFDQEKAEAYAVEITKMAKLYGINPYDFIDQVSDNSAFNDLGAFVFNNALRFGFQTGKMTPRSPNTYVARAIIK</sequence>
<reference evidence="1" key="1">
    <citation type="submission" date="2018-05" db="EMBL/GenBank/DDBJ databases">
        <authorList>
            <person name="Lanie J.A."/>
            <person name="Ng W.-L."/>
            <person name="Kazmierczak K.M."/>
            <person name="Andrzejewski T.M."/>
            <person name="Davidsen T.M."/>
            <person name="Wayne K.J."/>
            <person name="Tettelin H."/>
            <person name="Glass J.I."/>
            <person name="Rusch D."/>
            <person name="Podicherti R."/>
            <person name="Tsui H.-C.T."/>
            <person name="Winkler M.E."/>
        </authorList>
    </citation>
    <scope>NUCLEOTIDE SEQUENCE</scope>
</reference>
<protein>
    <submittedName>
        <fullName evidence="1">Uncharacterized protein</fullName>
    </submittedName>
</protein>
<organism evidence="1">
    <name type="scientific">marine metagenome</name>
    <dbReference type="NCBI Taxonomy" id="408172"/>
    <lineage>
        <taxon>unclassified sequences</taxon>
        <taxon>metagenomes</taxon>
        <taxon>ecological metagenomes</taxon>
    </lineage>
</organism>
<proteinExistence type="predicted"/>